<gene>
    <name evidence="1" type="ORF">R8Z52_17500</name>
</gene>
<evidence type="ECO:0000313" key="2">
    <source>
        <dbReference type="Proteomes" id="UP001304071"/>
    </source>
</evidence>
<dbReference type="EMBL" id="CP138204">
    <property type="protein sequence ID" value="WPC76324.1"/>
    <property type="molecule type" value="Genomic_DNA"/>
</dbReference>
<dbReference type="Proteomes" id="UP001304071">
    <property type="component" value="Chromosome 2"/>
</dbReference>
<accession>A0ABZ0QIS0</accession>
<organism evidence="1 2">
    <name type="scientific">Vibrio porteresiae DSM 19223</name>
    <dbReference type="NCBI Taxonomy" id="1123496"/>
    <lineage>
        <taxon>Bacteria</taxon>
        <taxon>Pseudomonadati</taxon>
        <taxon>Pseudomonadota</taxon>
        <taxon>Gammaproteobacteria</taxon>
        <taxon>Vibrionales</taxon>
        <taxon>Vibrionaceae</taxon>
        <taxon>Vibrio</taxon>
    </lineage>
</organism>
<dbReference type="InterPro" id="IPR022253">
    <property type="entry name" value="Ribosome_recyc_fac_bac"/>
</dbReference>
<protein>
    <submittedName>
        <fullName evidence="1">Ribosome recycling factor family protein</fullName>
    </submittedName>
</protein>
<reference evidence="1 2" key="1">
    <citation type="submission" date="2023-11" db="EMBL/GenBank/DDBJ databases">
        <title>Plant-associative lifestyle of Vibrio porteresiae and its evolutionary dynamics.</title>
        <authorList>
            <person name="Rameshkumar N."/>
            <person name="Kirti K."/>
        </authorList>
    </citation>
    <scope>NUCLEOTIDE SEQUENCE [LARGE SCALE GENOMIC DNA]</scope>
    <source>
        <strain evidence="1 2">MSSRF30</strain>
    </source>
</reference>
<proteinExistence type="predicted"/>
<dbReference type="RefSeq" id="WP_261896743.1">
    <property type="nucleotide sequence ID" value="NZ_AP024896.1"/>
</dbReference>
<dbReference type="Pfam" id="PF12614">
    <property type="entry name" value="RRF_GI"/>
    <property type="match status" value="1"/>
</dbReference>
<keyword evidence="2" id="KW-1185">Reference proteome</keyword>
<sequence length="157" mass="17841">MLCSRDVIFHTAMPTRSPDSSLLLNTMPMLVIALPSLIHRIGGDKARELKSVAGEHQCELKRIRRSRNWQLSGTPEQLAKVQEWCQRQGDDAFAFVLKKLVPTLNQHQHWLEPLAERLCKVLRCNPQMTLAELMSLTDCSLVEAREARAAVEEEALK</sequence>
<name>A0ABZ0QIS0_9VIBR</name>
<evidence type="ECO:0000313" key="1">
    <source>
        <dbReference type="EMBL" id="WPC76324.1"/>
    </source>
</evidence>